<gene>
    <name evidence="2" type="ORF">Aiant_37160</name>
</gene>
<dbReference type="EMBL" id="AP023356">
    <property type="protein sequence ID" value="BCJ43059.1"/>
    <property type="molecule type" value="Genomic_DNA"/>
</dbReference>
<name>A0ABN6CF38_9ACTN</name>
<dbReference type="PANTHER" id="PTHR30163:SF8">
    <property type="entry name" value="LYTIC MUREIN TRANSGLYCOSYLASE"/>
    <property type="match status" value="1"/>
</dbReference>
<feature type="region of interest" description="Disordered" evidence="1">
    <location>
        <begin position="28"/>
        <end position="53"/>
    </location>
</feature>
<evidence type="ECO:0000256" key="1">
    <source>
        <dbReference type="SAM" id="MobiDB-lite"/>
    </source>
</evidence>
<dbReference type="InterPro" id="IPR043426">
    <property type="entry name" value="MltB-like"/>
</dbReference>
<dbReference type="SUPFAM" id="SSF53955">
    <property type="entry name" value="Lysozyme-like"/>
    <property type="match status" value="1"/>
</dbReference>
<keyword evidence="3" id="KW-1185">Reference proteome</keyword>
<reference evidence="2 3" key="1">
    <citation type="submission" date="2020-08" db="EMBL/GenBank/DDBJ databases">
        <title>Whole genome shotgun sequence of Actinoplanes ianthinogenes NBRC 13996.</title>
        <authorList>
            <person name="Komaki H."/>
            <person name="Tamura T."/>
        </authorList>
    </citation>
    <scope>NUCLEOTIDE SEQUENCE [LARGE SCALE GENOMIC DNA]</scope>
    <source>
        <strain evidence="2 3">NBRC 13996</strain>
    </source>
</reference>
<dbReference type="InterPro" id="IPR023346">
    <property type="entry name" value="Lysozyme-like_dom_sf"/>
</dbReference>
<protein>
    <submittedName>
        <fullName evidence="2">Murein transglycosylase</fullName>
    </submittedName>
</protein>
<accession>A0ABN6CF38</accession>
<evidence type="ECO:0000313" key="2">
    <source>
        <dbReference type="EMBL" id="BCJ43059.1"/>
    </source>
</evidence>
<sequence>MVVALIAGAGTAGAYLVPRALDAPATPSATPTFGNAPLPSAGDPNALPTGALPTDPGAGGTLPAATFPATTVPAATVPATTLPGALPTTAGATGGRPADTLAAWAQTIGTKVGIPVVAVQAYGYAELVTTRTTPTCHLTWTTLAAIGKVASAHGSANGAVLGVDGVARPGIVGLPLDGQGGRPLVADSDQGTLDQDTSFDREVGPMKMTPGTWTANAVDADRNGATEINDIDDAALATASALCKDAKGSPRDLSRADSWWDAVLTLNNGALRPSAQKVFEAANEYGRDSRK</sequence>
<evidence type="ECO:0000313" key="3">
    <source>
        <dbReference type="Proteomes" id="UP000676967"/>
    </source>
</evidence>
<organism evidence="2 3">
    <name type="scientific">Actinoplanes ianthinogenes</name>
    <dbReference type="NCBI Taxonomy" id="122358"/>
    <lineage>
        <taxon>Bacteria</taxon>
        <taxon>Bacillati</taxon>
        <taxon>Actinomycetota</taxon>
        <taxon>Actinomycetes</taxon>
        <taxon>Micromonosporales</taxon>
        <taxon>Micromonosporaceae</taxon>
        <taxon>Actinoplanes</taxon>
    </lineage>
</organism>
<dbReference type="Proteomes" id="UP000676967">
    <property type="component" value="Chromosome"/>
</dbReference>
<proteinExistence type="predicted"/>
<dbReference type="PANTHER" id="PTHR30163">
    <property type="entry name" value="MEMBRANE-BOUND LYTIC MUREIN TRANSGLYCOSYLASE B"/>
    <property type="match status" value="1"/>
</dbReference>